<accession>A0ACB8ZQM4</accession>
<evidence type="ECO:0000313" key="1">
    <source>
        <dbReference type="EMBL" id="KAI3699950.1"/>
    </source>
</evidence>
<reference evidence="2" key="1">
    <citation type="journal article" date="2022" name="Mol. Ecol. Resour.">
        <title>The genomes of chicory, endive, great burdock and yacon provide insights into Asteraceae palaeo-polyploidization history and plant inulin production.</title>
        <authorList>
            <person name="Fan W."/>
            <person name="Wang S."/>
            <person name="Wang H."/>
            <person name="Wang A."/>
            <person name="Jiang F."/>
            <person name="Liu H."/>
            <person name="Zhao H."/>
            <person name="Xu D."/>
            <person name="Zhang Y."/>
        </authorList>
    </citation>
    <scope>NUCLEOTIDE SEQUENCE [LARGE SCALE GENOMIC DNA]</scope>
    <source>
        <strain evidence="2">cv. Punajuju</strain>
    </source>
</reference>
<proteinExistence type="predicted"/>
<organism evidence="1 2">
    <name type="scientific">Cichorium intybus</name>
    <name type="common">Chicory</name>
    <dbReference type="NCBI Taxonomy" id="13427"/>
    <lineage>
        <taxon>Eukaryota</taxon>
        <taxon>Viridiplantae</taxon>
        <taxon>Streptophyta</taxon>
        <taxon>Embryophyta</taxon>
        <taxon>Tracheophyta</taxon>
        <taxon>Spermatophyta</taxon>
        <taxon>Magnoliopsida</taxon>
        <taxon>eudicotyledons</taxon>
        <taxon>Gunneridae</taxon>
        <taxon>Pentapetalae</taxon>
        <taxon>asterids</taxon>
        <taxon>campanulids</taxon>
        <taxon>Asterales</taxon>
        <taxon>Asteraceae</taxon>
        <taxon>Cichorioideae</taxon>
        <taxon>Cichorieae</taxon>
        <taxon>Cichoriinae</taxon>
        <taxon>Cichorium</taxon>
    </lineage>
</organism>
<gene>
    <name evidence="1" type="ORF">L2E82_44560</name>
</gene>
<comment type="caution">
    <text evidence="1">The sequence shown here is derived from an EMBL/GenBank/DDBJ whole genome shotgun (WGS) entry which is preliminary data.</text>
</comment>
<dbReference type="EMBL" id="CM042016">
    <property type="protein sequence ID" value="KAI3699950.1"/>
    <property type="molecule type" value="Genomic_DNA"/>
</dbReference>
<reference evidence="1 2" key="2">
    <citation type="journal article" date="2022" name="Mol. Ecol. Resour.">
        <title>The genomes of chicory, endive, great burdock and yacon provide insights into Asteraceae paleo-polyploidization history and plant inulin production.</title>
        <authorList>
            <person name="Fan W."/>
            <person name="Wang S."/>
            <person name="Wang H."/>
            <person name="Wang A."/>
            <person name="Jiang F."/>
            <person name="Liu H."/>
            <person name="Zhao H."/>
            <person name="Xu D."/>
            <person name="Zhang Y."/>
        </authorList>
    </citation>
    <scope>NUCLEOTIDE SEQUENCE [LARGE SCALE GENOMIC DNA]</scope>
    <source>
        <strain evidence="2">cv. Punajuju</strain>
        <tissue evidence="1">Leaves</tissue>
    </source>
</reference>
<keyword evidence="2" id="KW-1185">Reference proteome</keyword>
<evidence type="ECO:0000313" key="2">
    <source>
        <dbReference type="Proteomes" id="UP001055811"/>
    </source>
</evidence>
<protein>
    <submittedName>
        <fullName evidence="1">Uncharacterized protein</fullName>
    </submittedName>
</protein>
<sequence length="511" mass="56576">MTINLSFTPYRTNSPLVHHHNSFPFNQFNYLSKVSLPLLATMGGTFNPQILVEKLAKLNSSQQSIETLSHWCIFHMNKAKQVVETWARQFRCSPRDQRLAFLYLANDILQNSRRKGSEFVGEFWKVLPDALHDVMDNTDDSGRNAALRLVKIWEERKVFGSRGQILKEELVGRHVGNSNKNEKPSGVKSQQLAGNSLEKIISGYQIINGGQLDEDAMINKCKNTISCIEKVEKKFGGDIKSVNGLGIVEELKGHQTTLKDCIEQLSVVESSRTNLVCYLREALQEQEMKLDKVRNELKAAHNQSEKTDNLCRQLINPGATKLLPEPTTTTTTTQLHNYIPGTREQSAPVMYTQQIPITEEEATKSAAAQVAAKLTASTSSAEMLSYVLSSLASEGIIGNSAKESSSTNPEKRAKIEKSDHHHQPPLPSSPPPLQPLPPMQAYPLPPFMAAVPYSYNQQPPPPPLLGYPAVVPLVNSGSSYTPVVVPPPGGYQSYQMEGGFTSQPMAPMSRQ</sequence>
<name>A0ACB8ZQM4_CICIN</name>
<dbReference type="Proteomes" id="UP001055811">
    <property type="component" value="Linkage Group LG08"/>
</dbReference>